<gene>
    <name evidence="2" type="ORF">OSB04_005459</name>
</gene>
<evidence type="ECO:0000256" key="1">
    <source>
        <dbReference type="SAM" id="MobiDB-lite"/>
    </source>
</evidence>
<dbReference type="AlphaFoldDB" id="A0AA38WRG0"/>
<comment type="caution">
    <text evidence="2">The sequence shown here is derived from an EMBL/GenBank/DDBJ whole genome shotgun (WGS) entry which is preliminary data.</text>
</comment>
<accession>A0AA38WRG0</accession>
<proteinExistence type="predicted"/>
<feature type="compositionally biased region" description="Basic and acidic residues" evidence="1">
    <location>
        <begin position="12"/>
        <end position="24"/>
    </location>
</feature>
<evidence type="ECO:0000313" key="2">
    <source>
        <dbReference type="EMBL" id="KAJ9560299.1"/>
    </source>
</evidence>
<dbReference type="EMBL" id="JARYMX010000002">
    <property type="protein sequence ID" value="KAJ9560299.1"/>
    <property type="molecule type" value="Genomic_DNA"/>
</dbReference>
<evidence type="ECO:0000313" key="3">
    <source>
        <dbReference type="Proteomes" id="UP001172457"/>
    </source>
</evidence>
<protein>
    <submittedName>
        <fullName evidence="2">Uncharacterized protein</fullName>
    </submittedName>
</protein>
<organism evidence="2 3">
    <name type="scientific">Centaurea solstitialis</name>
    <name type="common">yellow star-thistle</name>
    <dbReference type="NCBI Taxonomy" id="347529"/>
    <lineage>
        <taxon>Eukaryota</taxon>
        <taxon>Viridiplantae</taxon>
        <taxon>Streptophyta</taxon>
        <taxon>Embryophyta</taxon>
        <taxon>Tracheophyta</taxon>
        <taxon>Spermatophyta</taxon>
        <taxon>Magnoliopsida</taxon>
        <taxon>eudicotyledons</taxon>
        <taxon>Gunneridae</taxon>
        <taxon>Pentapetalae</taxon>
        <taxon>asterids</taxon>
        <taxon>campanulids</taxon>
        <taxon>Asterales</taxon>
        <taxon>Asteraceae</taxon>
        <taxon>Carduoideae</taxon>
        <taxon>Cardueae</taxon>
        <taxon>Centaureinae</taxon>
        <taxon>Centaurea</taxon>
    </lineage>
</organism>
<keyword evidence="3" id="KW-1185">Reference proteome</keyword>
<dbReference type="Proteomes" id="UP001172457">
    <property type="component" value="Chromosome 2"/>
</dbReference>
<name>A0AA38WRG0_9ASTR</name>
<sequence>MTTSALDMVRQAQDDASRDGNQNKERGAFGRDVIECGFLLQVVLSRHCWRKLISRGFPFFPGPRRCIGSWVDLSEGQSRASEALRQDADCGSSDVEVGERNLGSNHQFRRHSFRLSVLGAVHFDLGTKFHFSTAYLPQTGGPASGRSRHWKICYGLVFWFLKVVGTYLPLAEISYRSNIHPNVEPRSFGARLSAYSREHGGSTADLWAFGGLGSGYRPCKSYADRRRPGLKFQVGDRVLLRVSPWKGDYHLGSRSREEGGVSFRATESFGSDSQHVPLIRVDESLNCVDGPVEVLERKVKVTGQREWNREEEDPSGLGSRKLGCKSCTRSISQIDFGDEILNSERERNHEKERRKRRNQPRFSVFRSRWSSMRGKSRLGSKLESATASRREARREGLLAPRAITLTPRAGELAYHLVDTRDLLTLPSGTGSGTDKGEAST</sequence>
<feature type="region of interest" description="Disordered" evidence="1">
    <location>
        <begin position="1"/>
        <end position="24"/>
    </location>
</feature>
<reference evidence="2" key="1">
    <citation type="submission" date="2023-03" db="EMBL/GenBank/DDBJ databases">
        <title>Chromosome-scale reference genome and RAD-based genetic map of yellow starthistle (Centaurea solstitialis) reveal putative structural variation and QTLs associated with invader traits.</title>
        <authorList>
            <person name="Reatini B."/>
            <person name="Cang F.A."/>
            <person name="Jiang Q."/>
            <person name="Mckibben M.T.W."/>
            <person name="Barker M.S."/>
            <person name="Rieseberg L.H."/>
            <person name="Dlugosch K.M."/>
        </authorList>
    </citation>
    <scope>NUCLEOTIDE SEQUENCE</scope>
    <source>
        <strain evidence="2">CAN-66</strain>
        <tissue evidence="2">Leaf</tissue>
    </source>
</reference>